<evidence type="ECO:0000256" key="3">
    <source>
        <dbReference type="SAM" id="MobiDB-lite"/>
    </source>
</evidence>
<dbReference type="GO" id="GO:0008270">
    <property type="term" value="F:zinc ion binding"/>
    <property type="evidence" value="ECO:0007669"/>
    <property type="project" value="UniProtKB-KW"/>
</dbReference>
<keyword evidence="2" id="KW-0862">Zinc</keyword>
<evidence type="ECO:0000313" key="6">
    <source>
        <dbReference type="Proteomes" id="UP001221757"/>
    </source>
</evidence>
<dbReference type="GO" id="GO:0003676">
    <property type="term" value="F:nucleic acid binding"/>
    <property type="evidence" value="ECO:0007669"/>
    <property type="project" value="InterPro"/>
</dbReference>
<sequence>MSESNSAYLIKQLEGAQGYSAWATKMIDILTDQDMDDYVTGIKTRAPVARDEADASEIAALADWRKKQRKALSAIRLGVAEGPMAYIQNATTAVNAWKSEDIIARILQQAGRPHAKPDADDMALPAFGGKGRGGKHTQSSPRNDGCFHCGRPGHHSHECRDKKNGKTYTEDEKRRNYERTSRNKKQSGGGSSKANVAEEQADSDIVFMAGERRALTKDSWLLDNAAAPVHPGCGSAVVYLLLTTPHSAWAAVWHSQILIYLPIRLSSSQHILIAFTDQHPPFRVLPASESLALAQHVFETHLEL</sequence>
<evidence type="ECO:0000313" key="5">
    <source>
        <dbReference type="EMBL" id="KAJ7648161.1"/>
    </source>
</evidence>
<comment type="caution">
    <text evidence="5">The sequence shown here is derived from an EMBL/GenBank/DDBJ whole genome shotgun (WGS) entry which is preliminary data.</text>
</comment>
<dbReference type="AlphaFoldDB" id="A0AAD7CGU5"/>
<dbReference type="InterPro" id="IPR001878">
    <property type="entry name" value="Znf_CCHC"/>
</dbReference>
<evidence type="ECO:0000259" key="4">
    <source>
        <dbReference type="PROSITE" id="PS50158"/>
    </source>
</evidence>
<name>A0AAD7CGU5_MYCRO</name>
<evidence type="ECO:0000256" key="2">
    <source>
        <dbReference type="PROSITE-ProRule" id="PRU00047"/>
    </source>
</evidence>
<dbReference type="Gene3D" id="4.10.60.10">
    <property type="entry name" value="Zinc finger, CCHC-type"/>
    <property type="match status" value="1"/>
</dbReference>
<feature type="compositionally biased region" description="Basic and acidic residues" evidence="3">
    <location>
        <begin position="155"/>
        <end position="181"/>
    </location>
</feature>
<keyword evidence="6" id="KW-1185">Reference proteome</keyword>
<dbReference type="Pfam" id="PF14223">
    <property type="entry name" value="Retrotran_gag_2"/>
    <property type="match status" value="1"/>
</dbReference>
<dbReference type="Proteomes" id="UP001221757">
    <property type="component" value="Unassembled WGS sequence"/>
</dbReference>
<keyword evidence="2" id="KW-0863">Zinc-finger</keyword>
<dbReference type="InterPro" id="IPR036875">
    <property type="entry name" value="Znf_CCHC_sf"/>
</dbReference>
<keyword evidence="1" id="KW-0507">mRNA processing</keyword>
<dbReference type="SUPFAM" id="SSF57756">
    <property type="entry name" value="Retrovirus zinc finger-like domains"/>
    <property type="match status" value="1"/>
</dbReference>
<reference evidence="5" key="1">
    <citation type="submission" date="2023-03" db="EMBL/GenBank/DDBJ databases">
        <title>Massive genome expansion in bonnet fungi (Mycena s.s.) driven by repeated elements and novel gene families across ecological guilds.</title>
        <authorList>
            <consortium name="Lawrence Berkeley National Laboratory"/>
            <person name="Harder C.B."/>
            <person name="Miyauchi S."/>
            <person name="Viragh M."/>
            <person name="Kuo A."/>
            <person name="Thoen E."/>
            <person name="Andreopoulos B."/>
            <person name="Lu D."/>
            <person name="Skrede I."/>
            <person name="Drula E."/>
            <person name="Henrissat B."/>
            <person name="Morin E."/>
            <person name="Kohler A."/>
            <person name="Barry K."/>
            <person name="LaButti K."/>
            <person name="Morin E."/>
            <person name="Salamov A."/>
            <person name="Lipzen A."/>
            <person name="Mereny Z."/>
            <person name="Hegedus B."/>
            <person name="Baldrian P."/>
            <person name="Stursova M."/>
            <person name="Weitz H."/>
            <person name="Taylor A."/>
            <person name="Grigoriev I.V."/>
            <person name="Nagy L.G."/>
            <person name="Martin F."/>
            <person name="Kauserud H."/>
        </authorList>
    </citation>
    <scope>NUCLEOTIDE SEQUENCE</scope>
    <source>
        <strain evidence="5">CBHHK067</strain>
    </source>
</reference>
<organism evidence="5 6">
    <name type="scientific">Mycena rosella</name>
    <name type="common">Pink bonnet</name>
    <name type="synonym">Agaricus rosellus</name>
    <dbReference type="NCBI Taxonomy" id="1033263"/>
    <lineage>
        <taxon>Eukaryota</taxon>
        <taxon>Fungi</taxon>
        <taxon>Dikarya</taxon>
        <taxon>Basidiomycota</taxon>
        <taxon>Agaricomycotina</taxon>
        <taxon>Agaricomycetes</taxon>
        <taxon>Agaricomycetidae</taxon>
        <taxon>Agaricales</taxon>
        <taxon>Marasmiineae</taxon>
        <taxon>Mycenaceae</taxon>
        <taxon>Mycena</taxon>
    </lineage>
</organism>
<keyword evidence="2" id="KW-0479">Metal-binding</keyword>
<accession>A0AAD7CGU5</accession>
<evidence type="ECO:0000256" key="1">
    <source>
        <dbReference type="ARBA" id="ARBA00022664"/>
    </source>
</evidence>
<gene>
    <name evidence="5" type="ORF">B0H17DRAFT_1148121</name>
</gene>
<feature type="region of interest" description="Disordered" evidence="3">
    <location>
        <begin position="112"/>
        <end position="197"/>
    </location>
</feature>
<protein>
    <recommendedName>
        <fullName evidence="4">CCHC-type domain-containing protein</fullName>
    </recommendedName>
</protein>
<dbReference type="GO" id="GO:0006397">
    <property type="term" value="P:mRNA processing"/>
    <property type="evidence" value="ECO:0007669"/>
    <property type="project" value="UniProtKB-KW"/>
</dbReference>
<dbReference type="PROSITE" id="PS50158">
    <property type="entry name" value="ZF_CCHC"/>
    <property type="match status" value="1"/>
</dbReference>
<feature type="domain" description="CCHC-type" evidence="4">
    <location>
        <begin position="146"/>
        <end position="161"/>
    </location>
</feature>
<dbReference type="EMBL" id="JARKIE010000383">
    <property type="protein sequence ID" value="KAJ7648161.1"/>
    <property type="molecule type" value="Genomic_DNA"/>
</dbReference>
<proteinExistence type="predicted"/>